<organism evidence="15 16">
    <name type="scientific">Collybiopsis confluens</name>
    <dbReference type="NCBI Taxonomy" id="2823264"/>
    <lineage>
        <taxon>Eukaryota</taxon>
        <taxon>Fungi</taxon>
        <taxon>Dikarya</taxon>
        <taxon>Basidiomycota</taxon>
        <taxon>Agaricomycotina</taxon>
        <taxon>Agaricomycetes</taxon>
        <taxon>Agaricomycetidae</taxon>
        <taxon>Agaricales</taxon>
        <taxon>Marasmiineae</taxon>
        <taxon>Omphalotaceae</taxon>
        <taxon>Collybiopsis</taxon>
    </lineage>
</organism>
<evidence type="ECO:0000256" key="10">
    <source>
        <dbReference type="ARBA" id="ARBA00023004"/>
    </source>
</evidence>
<evidence type="ECO:0000313" key="16">
    <source>
        <dbReference type="Proteomes" id="UP000518752"/>
    </source>
</evidence>
<evidence type="ECO:0000256" key="7">
    <source>
        <dbReference type="ARBA" id="ARBA00022723"/>
    </source>
</evidence>
<dbReference type="InterPro" id="IPR050121">
    <property type="entry name" value="Cytochrome_P450_monoxygenase"/>
</dbReference>
<keyword evidence="7 13" id="KW-0479">Metal-binding</keyword>
<feature type="binding site" description="axial binding residue" evidence="13">
    <location>
        <position position="497"/>
    </location>
    <ligand>
        <name>heme</name>
        <dbReference type="ChEBI" id="CHEBI:30413"/>
    </ligand>
    <ligandPart>
        <name>Fe</name>
        <dbReference type="ChEBI" id="CHEBI:18248"/>
    </ligandPart>
</feature>
<keyword evidence="14" id="KW-0732">Signal</keyword>
<evidence type="ECO:0000256" key="8">
    <source>
        <dbReference type="ARBA" id="ARBA00022989"/>
    </source>
</evidence>
<gene>
    <name evidence="15" type="ORF">D9757_009094</name>
</gene>
<dbReference type="PANTHER" id="PTHR24305:SF166">
    <property type="entry name" value="CYTOCHROME P450 12A4, MITOCHONDRIAL-RELATED"/>
    <property type="match status" value="1"/>
</dbReference>
<evidence type="ECO:0000256" key="14">
    <source>
        <dbReference type="SAM" id="SignalP"/>
    </source>
</evidence>
<evidence type="ECO:0000256" key="9">
    <source>
        <dbReference type="ARBA" id="ARBA00023002"/>
    </source>
</evidence>
<evidence type="ECO:0000256" key="1">
    <source>
        <dbReference type="ARBA" id="ARBA00001971"/>
    </source>
</evidence>
<evidence type="ECO:0000313" key="15">
    <source>
        <dbReference type="EMBL" id="KAF5378997.1"/>
    </source>
</evidence>
<evidence type="ECO:0000256" key="4">
    <source>
        <dbReference type="ARBA" id="ARBA00010617"/>
    </source>
</evidence>
<dbReference type="GO" id="GO:0020037">
    <property type="term" value="F:heme binding"/>
    <property type="evidence" value="ECO:0007669"/>
    <property type="project" value="InterPro"/>
</dbReference>
<evidence type="ECO:0000256" key="11">
    <source>
        <dbReference type="ARBA" id="ARBA00023033"/>
    </source>
</evidence>
<evidence type="ECO:0008006" key="17">
    <source>
        <dbReference type="Google" id="ProtNLM"/>
    </source>
</evidence>
<dbReference type="GO" id="GO:0016705">
    <property type="term" value="F:oxidoreductase activity, acting on paired donors, with incorporation or reduction of molecular oxygen"/>
    <property type="evidence" value="ECO:0007669"/>
    <property type="project" value="InterPro"/>
</dbReference>
<dbReference type="Proteomes" id="UP000518752">
    <property type="component" value="Unassembled WGS sequence"/>
</dbReference>
<evidence type="ECO:0000256" key="6">
    <source>
        <dbReference type="ARBA" id="ARBA00022692"/>
    </source>
</evidence>
<dbReference type="PANTHER" id="PTHR24305">
    <property type="entry name" value="CYTOCHROME P450"/>
    <property type="match status" value="1"/>
</dbReference>
<dbReference type="Gene3D" id="1.10.630.10">
    <property type="entry name" value="Cytochrome P450"/>
    <property type="match status" value="1"/>
</dbReference>
<keyword evidence="11" id="KW-0503">Monooxygenase</keyword>
<evidence type="ECO:0000256" key="5">
    <source>
        <dbReference type="ARBA" id="ARBA00022617"/>
    </source>
</evidence>
<keyword evidence="12" id="KW-0472">Membrane</keyword>
<feature type="chain" id="PRO_5034804658" description="Cytochrome P450" evidence="14">
    <location>
        <begin position="26"/>
        <end position="558"/>
    </location>
</feature>
<keyword evidence="16" id="KW-1185">Reference proteome</keyword>
<evidence type="ECO:0000256" key="13">
    <source>
        <dbReference type="PIRSR" id="PIRSR602401-1"/>
    </source>
</evidence>
<name>A0A8H5M335_9AGAR</name>
<comment type="caution">
    <text evidence="15">The sequence shown here is derived from an EMBL/GenBank/DDBJ whole genome shotgun (WGS) entry which is preliminary data.</text>
</comment>
<keyword evidence="8" id="KW-1133">Transmembrane helix</keyword>
<dbReference type="GO" id="GO:0016020">
    <property type="term" value="C:membrane"/>
    <property type="evidence" value="ECO:0007669"/>
    <property type="project" value="UniProtKB-SubCell"/>
</dbReference>
<dbReference type="InterPro" id="IPR036396">
    <property type="entry name" value="Cyt_P450_sf"/>
</dbReference>
<keyword evidence="10 13" id="KW-0408">Iron</keyword>
<comment type="cofactor">
    <cofactor evidence="1 13">
        <name>heme</name>
        <dbReference type="ChEBI" id="CHEBI:30413"/>
    </cofactor>
</comment>
<dbReference type="GO" id="GO:0005506">
    <property type="term" value="F:iron ion binding"/>
    <property type="evidence" value="ECO:0007669"/>
    <property type="project" value="InterPro"/>
</dbReference>
<keyword evidence="5 13" id="KW-0349">Heme</keyword>
<dbReference type="InterPro" id="IPR001128">
    <property type="entry name" value="Cyt_P450"/>
</dbReference>
<keyword evidence="6" id="KW-0812">Transmembrane</keyword>
<evidence type="ECO:0000256" key="2">
    <source>
        <dbReference type="ARBA" id="ARBA00004370"/>
    </source>
</evidence>
<keyword evidence="9" id="KW-0560">Oxidoreductase</keyword>
<evidence type="ECO:0000256" key="12">
    <source>
        <dbReference type="ARBA" id="ARBA00023136"/>
    </source>
</evidence>
<feature type="signal peptide" evidence="14">
    <location>
        <begin position="1"/>
        <end position="25"/>
    </location>
</feature>
<proteinExistence type="inferred from homology"/>
<sequence length="558" mass="62872">MENSWTYYILFSLPVLIFLYSKSKPATPISSIDGPVAQVVGILGNFWEYYHFGVGVHEFKWQEKYGAVYRIKALFGEDRLIVADPKALQYIYQGAGTKWLKPELRREFGRIFLGRGIAWAQGDDHKRHRKILAPAFTNIRTHSMIPVFSDTAERMCQRWQEELGTAPLRRIEVTDLLLRATLDAVGEVGFHYKFNSLENNDNPLAKAYQSLLVNSFGLPSKGKIFAQHALGYLPVSIIQSLEKLPSRSLAGLKNVAREGHTVAMQLVNEKKAAVSRGGVDVNDDEDFLDLIVKANLSEHRESQLSEEELSAQMRHLTVLAYDDNSSLIDLTYTDLFLLDETTANSIAFVLYEISKHPEVQEKIRQEIVSLKMGIKKLSANDLELMTYTRAVMKEGLRLHPVVYGPFLYPAEDDVIPLSRPIRTIDGRMISEIPIAKGQIVHVSVSGYNRLKDIWGETAHEFHPERWLQPSEGCKDGSGSPFGVYSNLGNFVGGAQSCLGWRFAIYEIQTFLVHILSNFKLTYPGDLPRVIRATSGVMAPVLEGEEEKGKRLVLQISLI</sequence>
<dbReference type="Pfam" id="PF00067">
    <property type="entry name" value="p450"/>
    <property type="match status" value="2"/>
</dbReference>
<dbReference type="PRINTS" id="PR00463">
    <property type="entry name" value="EP450I"/>
</dbReference>
<dbReference type="GO" id="GO:0004497">
    <property type="term" value="F:monooxygenase activity"/>
    <property type="evidence" value="ECO:0007669"/>
    <property type="project" value="UniProtKB-KW"/>
</dbReference>
<evidence type="ECO:0000256" key="3">
    <source>
        <dbReference type="ARBA" id="ARBA00004721"/>
    </source>
</evidence>
<dbReference type="AlphaFoldDB" id="A0A8H5M335"/>
<accession>A0A8H5M335</accession>
<dbReference type="OrthoDB" id="1470350at2759"/>
<dbReference type="InterPro" id="IPR002401">
    <property type="entry name" value="Cyt_P450_E_grp-I"/>
</dbReference>
<comment type="pathway">
    <text evidence="3">Secondary metabolite biosynthesis; terpenoid biosynthesis.</text>
</comment>
<reference evidence="15 16" key="1">
    <citation type="journal article" date="2020" name="ISME J.">
        <title>Uncovering the hidden diversity of litter-decomposition mechanisms in mushroom-forming fungi.</title>
        <authorList>
            <person name="Floudas D."/>
            <person name="Bentzer J."/>
            <person name="Ahren D."/>
            <person name="Johansson T."/>
            <person name="Persson P."/>
            <person name="Tunlid A."/>
        </authorList>
    </citation>
    <scope>NUCLEOTIDE SEQUENCE [LARGE SCALE GENOMIC DNA]</scope>
    <source>
        <strain evidence="15 16">CBS 406.79</strain>
    </source>
</reference>
<protein>
    <recommendedName>
        <fullName evidence="17">Cytochrome P450</fullName>
    </recommendedName>
</protein>
<comment type="similarity">
    <text evidence="4">Belongs to the cytochrome P450 family.</text>
</comment>
<comment type="subcellular location">
    <subcellularLocation>
        <location evidence="2">Membrane</location>
    </subcellularLocation>
</comment>
<dbReference type="SUPFAM" id="SSF48264">
    <property type="entry name" value="Cytochrome P450"/>
    <property type="match status" value="1"/>
</dbReference>
<dbReference type="EMBL" id="JAACJN010000072">
    <property type="protein sequence ID" value="KAF5378997.1"/>
    <property type="molecule type" value="Genomic_DNA"/>
</dbReference>